<organism evidence="2 3">
    <name type="scientific">Nitratifractor salsuginis (strain DSM 16511 / JCM 12458 / E9I37-1)</name>
    <dbReference type="NCBI Taxonomy" id="749222"/>
    <lineage>
        <taxon>Bacteria</taxon>
        <taxon>Pseudomonadati</taxon>
        <taxon>Campylobacterota</taxon>
        <taxon>Epsilonproteobacteria</taxon>
        <taxon>Campylobacterales</taxon>
        <taxon>Sulfurovaceae</taxon>
        <taxon>Nitratifractor</taxon>
    </lineage>
</organism>
<feature type="transmembrane region" description="Helical" evidence="1">
    <location>
        <begin position="7"/>
        <end position="28"/>
    </location>
</feature>
<keyword evidence="3" id="KW-1185">Reference proteome</keyword>
<gene>
    <name evidence="2" type="ordered locus">Nitsa_1738</name>
</gene>
<evidence type="ECO:0000313" key="2">
    <source>
        <dbReference type="EMBL" id="ADV46984.1"/>
    </source>
</evidence>
<sequence length="465" mass="51275">MVILRKYGLIAMTVGGVVLLVGCGGGGGTPPVSQNGVCNKFVPQWTKQTRSIQSVDDIKKALSPAWIIKNGDFYMLSKGAVQISEKSSSSTKRIFKRMASGKWMLQTLDKRKEASLIGIQLRVADQNWTYECQFGGTLSFTNDSVENDFKYTYRFSECEDSSEIMEKLFDALFNGEPMAQPEPESNDTIFHYNGTVSEELKECGEESCAYAEELSFNASQFSATTVRSDEDVNGSFGMNLSLWAGAGPDSDDIHYASLQADGCVAIDGTDNDGYLLKANLSFNRLNVDINSTTEIEPLVRQQGKSMAQNHSNEPERVRVNLDGYAGLQGQFREDDESNLTSLDSYQFYAEGVTIDNVYDNDSEDDNLTVSGKFGDACMQGVVTYQGTVGPQWNDKSVPMDGNLSLNDGEATVVFNEENVTFLNNSGGILQTFVGGPDENVSWDDLTDPQCSKIYRDLLDNFFPFQ</sequence>
<evidence type="ECO:0000313" key="3">
    <source>
        <dbReference type="Proteomes" id="UP000008633"/>
    </source>
</evidence>
<reference evidence="3" key="2">
    <citation type="submission" date="2011-01" db="EMBL/GenBank/DDBJ databases">
        <title>The complete genome of Nitratifractor salsuginis DSM 16511.</title>
        <authorList>
            <consortium name="US DOE Joint Genome Institute (JGI-PGF)"/>
            <person name="Lucas S."/>
            <person name="Copeland A."/>
            <person name="Lapidus A."/>
            <person name="Bruce D."/>
            <person name="Goodwin L."/>
            <person name="Pitluck S."/>
            <person name="Kyrpides N."/>
            <person name="Mavromatis K."/>
            <person name="Ivanova N."/>
            <person name="Mikhailova N."/>
            <person name="Zeytun A."/>
            <person name="Detter J.C."/>
            <person name="Tapia R."/>
            <person name="Han C."/>
            <person name="Land M."/>
            <person name="Hauser L."/>
            <person name="Markowitz V."/>
            <person name="Cheng J.-F."/>
            <person name="Hugenholtz P."/>
            <person name="Woyke T."/>
            <person name="Wu D."/>
            <person name="Tindall B."/>
            <person name="Schuetze A."/>
            <person name="Brambilla E."/>
            <person name="Klenk H.-P."/>
            <person name="Eisen J.A."/>
        </authorList>
    </citation>
    <scope>NUCLEOTIDE SEQUENCE [LARGE SCALE GENOMIC DNA]</scope>
    <source>
        <strain evidence="3">DSM 16511 / JCM 12458 / E9I37-1</strain>
    </source>
</reference>
<dbReference type="HOGENOM" id="CLU_587712_0_0_7"/>
<dbReference type="PROSITE" id="PS51257">
    <property type="entry name" value="PROKAR_LIPOPROTEIN"/>
    <property type="match status" value="1"/>
</dbReference>
<evidence type="ECO:0000256" key="1">
    <source>
        <dbReference type="SAM" id="Phobius"/>
    </source>
</evidence>
<dbReference type="KEGG" id="nsa:Nitsa_1738"/>
<proteinExistence type="predicted"/>
<dbReference type="EMBL" id="CP002452">
    <property type="protein sequence ID" value="ADV46984.1"/>
    <property type="molecule type" value="Genomic_DNA"/>
</dbReference>
<name>E6X1C2_NITSE</name>
<evidence type="ECO:0008006" key="4">
    <source>
        <dbReference type="Google" id="ProtNLM"/>
    </source>
</evidence>
<keyword evidence="1" id="KW-0812">Transmembrane</keyword>
<accession>E6X1C2</accession>
<dbReference type="Proteomes" id="UP000008633">
    <property type="component" value="Chromosome"/>
</dbReference>
<keyword evidence="1" id="KW-0472">Membrane</keyword>
<dbReference type="AlphaFoldDB" id="E6X1C2"/>
<protein>
    <recommendedName>
        <fullName evidence="4">Lipoprotein</fullName>
    </recommendedName>
</protein>
<keyword evidence="1" id="KW-1133">Transmembrane helix</keyword>
<reference evidence="2 3" key="1">
    <citation type="journal article" date="2011" name="Stand. Genomic Sci.">
        <title>Complete genome sequence of Nitratifractor salsuginis type strain (E9I37-1).</title>
        <authorList>
            <person name="Anderson I."/>
            <person name="Sikorski J."/>
            <person name="Zeytun A."/>
            <person name="Nolan M."/>
            <person name="Lapidus A."/>
            <person name="Lucas S."/>
            <person name="Hammon N."/>
            <person name="Deshpande S."/>
            <person name="Cheng J.F."/>
            <person name="Tapia R."/>
            <person name="Han C."/>
            <person name="Goodwin L."/>
            <person name="Pitluck S."/>
            <person name="Liolios K."/>
            <person name="Pagani I."/>
            <person name="Ivanova N."/>
            <person name="Huntemann M."/>
            <person name="Mavromatis K."/>
            <person name="Ovchinikova G."/>
            <person name="Pati A."/>
            <person name="Chen A."/>
            <person name="Palaniappan K."/>
            <person name="Land M."/>
            <person name="Hauser L."/>
            <person name="Brambilla E.M."/>
            <person name="Ngatchou-Djao O.D."/>
            <person name="Rohde M."/>
            <person name="Tindall B.J."/>
            <person name="Goker M."/>
            <person name="Detter J.C."/>
            <person name="Woyke T."/>
            <person name="Bristow J."/>
            <person name="Eisen J.A."/>
            <person name="Markowitz V."/>
            <person name="Hugenholtz P."/>
            <person name="Klenk H.P."/>
            <person name="Kyrpides N.C."/>
        </authorList>
    </citation>
    <scope>NUCLEOTIDE SEQUENCE [LARGE SCALE GENOMIC DNA]</scope>
    <source>
        <strain evidence="3">DSM 16511 / JCM 12458 / E9I37-1</strain>
    </source>
</reference>